<keyword evidence="10" id="KW-0067">ATP-binding</keyword>
<comment type="catalytic activity">
    <reaction evidence="1">
        <text>ATP + protein L-histidine = ADP + protein N-phospho-L-histidine.</text>
        <dbReference type="EC" id="2.7.13.3"/>
    </reaction>
</comment>
<proteinExistence type="predicted"/>
<dbReference type="Gene3D" id="1.10.287.130">
    <property type="match status" value="1"/>
</dbReference>
<dbReference type="InterPro" id="IPR050736">
    <property type="entry name" value="Sensor_HK_Regulatory"/>
</dbReference>
<dbReference type="GO" id="GO:0005524">
    <property type="term" value="F:ATP binding"/>
    <property type="evidence" value="ECO:0007669"/>
    <property type="project" value="UniProtKB-KW"/>
</dbReference>
<dbReference type="SMART" id="SM00388">
    <property type="entry name" value="HisKA"/>
    <property type="match status" value="1"/>
</dbReference>
<evidence type="ECO:0000256" key="1">
    <source>
        <dbReference type="ARBA" id="ARBA00000085"/>
    </source>
</evidence>
<dbReference type="Gene3D" id="3.30.450.40">
    <property type="match status" value="2"/>
</dbReference>
<dbReference type="InterPro" id="IPR000253">
    <property type="entry name" value="FHA_dom"/>
</dbReference>
<feature type="domain" description="Histidine kinase" evidence="9">
    <location>
        <begin position="519"/>
        <end position="747"/>
    </location>
</feature>
<evidence type="ECO:0000313" key="11">
    <source>
        <dbReference type="Proteomes" id="UP001154265"/>
    </source>
</evidence>
<dbReference type="SMART" id="SM00387">
    <property type="entry name" value="HATPase_c"/>
    <property type="match status" value="1"/>
</dbReference>
<dbReference type="SUPFAM" id="SSF47384">
    <property type="entry name" value="Homodimeric domain of signal transducing histidine kinase"/>
    <property type="match status" value="1"/>
</dbReference>
<dbReference type="Gene3D" id="3.30.450.20">
    <property type="entry name" value="PAS domain"/>
    <property type="match status" value="1"/>
</dbReference>
<evidence type="ECO:0000256" key="5">
    <source>
        <dbReference type="ARBA" id="ARBA00022777"/>
    </source>
</evidence>
<keyword evidence="7" id="KW-0175">Coiled coil</keyword>
<dbReference type="RefSeq" id="WP_277866851.1">
    <property type="nucleotide sequence ID" value="NZ_JAKKUT010000002.1"/>
</dbReference>
<dbReference type="InterPro" id="IPR035965">
    <property type="entry name" value="PAS-like_dom_sf"/>
</dbReference>
<dbReference type="SUPFAM" id="SSF55874">
    <property type="entry name" value="ATPase domain of HSP90 chaperone/DNA topoisomerase II/histidine kinase"/>
    <property type="match status" value="1"/>
</dbReference>
<dbReference type="EC" id="2.7.13.3" evidence="2"/>
<dbReference type="InterPro" id="IPR004358">
    <property type="entry name" value="Sig_transdc_His_kin-like_C"/>
</dbReference>
<keyword evidence="10" id="KW-0547">Nucleotide-binding</keyword>
<dbReference type="Gene3D" id="2.60.200.20">
    <property type="match status" value="1"/>
</dbReference>
<sequence>MKDKDTEAQRQQVRHLLVLEDTEGRRPILLEAATYSIGRDSTNSIVLHSKLVSRQHSLLLRVTNPDSGSYIFRIVDGDLQGKRSTNGILVNGQRCFSHDLKHGDTIVWGGDVRARYLTLTNMSDDEFAEFCKGTDVLGFLSKSSNPFATLVPVDNQDIAEFSEAALVRLASYPELTPNPILEIDLQGTITYLNPAAVMQFNDLQRNGVRHPILLGLPEMARYMKQTEEKVHVREVEYHQRIYEQSIHYIYESELIRSYITDVTERKRAEEQLRHQARREAVINRIIQAMRTTMIADEVLQITADLLLEALGANCCLITQSKNQATTVSSHPPLTDVELQLGQLNNLALSIYQDSLVMGNQVLLLANSENLPDSLASQFKEFHLDVVVVTPLIYVNKFLGNITLFQSRLDRNVEHQEYEEQEEYEMTILNHGQAVPILNPPSITGAHHSNSNHWTLDELSLVKTIADQCALAIHQAHLYQQVQELNADLECQVQARTAELEQKMQELERLNALKDDFLSTVSHELRTPMANIKMAIHMLKQFPLEQRQERYLTILSNECNRETELINDLLDLQRLEAGRTPIQQEIIDLNSWLPLVVEPFRNRMQQRNQALHIHRPEVLPQIESNRHALERILAELLNNACKYTPAAGQIALNVVMSSDGSILPSHPRAIAGDYIQFQVINPSEIPATELPRIFEKFYRIPNADPWHQGGTGLGLALTKKLVEQLRGEIDAQSNEGITSFTLTLPLVTSQD</sequence>
<comment type="caution">
    <text evidence="10">The sequence shown here is derived from an EMBL/GenBank/DDBJ whole genome shotgun (WGS) entry which is preliminary data.</text>
</comment>
<keyword evidence="4" id="KW-0808">Transferase</keyword>
<dbReference type="InterPro" id="IPR008984">
    <property type="entry name" value="SMAD_FHA_dom_sf"/>
</dbReference>
<dbReference type="InterPro" id="IPR003661">
    <property type="entry name" value="HisK_dim/P_dom"/>
</dbReference>
<keyword evidence="5" id="KW-0418">Kinase</keyword>
<dbReference type="SUPFAM" id="SSF55781">
    <property type="entry name" value="GAF domain-like"/>
    <property type="match status" value="1"/>
</dbReference>
<dbReference type="PROSITE" id="PS50109">
    <property type="entry name" value="HIS_KIN"/>
    <property type="match status" value="1"/>
</dbReference>
<evidence type="ECO:0000256" key="4">
    <source>
        <dbReference type="ARBA" id="ARBA00022679"/>
    </source>
</evidence>
<dbReference type="SUPFAM" id="SSF49879">
    <property type="entry name" value="SMAD/FHA domain"/>
    <property type="match status" value="1"/>
</dbReference>
<dbReference type="PRINTS" id="PR00344">
    <property type="entry name" value="BCTRLSENSOR"/>
</dbReference>
<dbReference type="CDD" id="cd00082">
    <property type="entry name" value="HisKA"/>
    <property type="match status" value="1"/>
</dbReference>
<evidence type="ECO:0000259" key="8">
    <source>
        <dbReference type="PROSITE" id="PS50006"/>
    </source>
</evidence>
<dbReference type="PROSITE" id="PS50006">
    <property type="entry name" value="FHA_DOMAIN"/>
    <property type="match status" value="1"/>
</dbReference>
<evidence type="ECO:0000256" key="7">
    <source>
        <dbReference type="SAM" id="Coils"/>
    </source>
</evidence>
<protein>
    <recommendedName>
        <fullName evidence="2">histidine kinase</fullName>
        <ecNumber evidence="2">2.7.13.3</ecNumber>
    </recommendedName>
</protein>
<keyword evidence="3" id="KW-0597">Phosphoprotein</keyword>
<dbReference type="EMBL" id="JAKKUT010000002">
    <property type="protein sequence ID" value="MDG2990965.1"/>
    <property type="molecule type" value="Genomic_DNA"/>
</dbReference>
<dbReference type="InterPro" id="IPR036097">
    <property type="entry name" value="HisK_dim/P_sf"/>
</dbReference>
<evidence type="ECO:0000256" key="6">
    <source>
        <dbReference type="ARBA" id="ARBA00023012"/>
    </source>
</evidence>
<dbReference type="InterPro" id="IPR003018">
    <property type="entry name" value="GAF"/>
</dbReference>
<accession>A0ABT6EZG0</accession>
<dbReference type="InterPro" id="IPR029016">
    <property type="entry name" value="GAF-like_dom_sf"/>
</dbReference>
<dbReference type="InterPro" id="IPR005467">
    <property type="entry name" value="His_kinase_dom"/>
</dbReference>
<evidence type="ECO:0000313" key="10">
    <source>
        <dbReference type="EMBL" id="MDG2990965.1"/>
    </source>
</evidence>
<dbReference type="PANTHER" id="PTHR43711">
    <property type="entry name" value="TWO-COMPONENT HISTIDINE KINASE"/>
    <property type="match status" value="1"/>
</dbReference>
<keyword evidence="6" id="KW-0902">Two-component regulatory system</keyword>
<dbReference type="InterPro" id="IPR003594">
    <property type="entry name" value="HATPase_dom"/>
</dbReference>
<evidence type="ECO:0000256" key="3">
    <source>
        <dbReference type="ARBA" id="ARBA00022553"/>
    </source>
</evidence>
<dbReference type="InterPro" id="IPR036890">
    <property type="entry name" value="HATPase_C_sf"/>
</dbReference>
<dbReference type="SUPFAM" id="SSF55785">
    <property type="entry name" value="PYP-like sensor domain (PAS domain)"/>
    <property type="match status" value="1"/>
</dbReference>
<feature type="domain" description="FHA" evidence="8">
    <location>
        <begin position="35"/>
        <end position="95"/>
    </location>
</feature>
<reference evidence="10" key="2">
    <citation type="submission" date="2022-01" db="EMBL/GenBank/DDBJ databases">
        <authorList>
            <person name="Zivanovic Y."/>
            <person name="Moreira D."/>
            <person name="Lopez-Garcia P."/>
        </authorList>
    </citation>
    <scope>NUCLEOTIDE SEQUENCE</scope>
    <source>
        <strain evidence="10">G9</strain>
    </source>
</reference>
<dbReference type="SMART" id="SM00240">
    <property type="entry name" value="FHA"/>
    <property type="match status" value="1"/>
</dbReference>
<dbReference type="SMART" id="SM00065">
    <property type="entry name" value="GAF"/>
    <property type="match status" value="1"/>
</dbReference>
<organism evidence="10 11">
    <name type="scientific">Candidatus Synechococcus calcipolaris G9</name>
    <dbReference type="NCBI Taxonomy" id="1497997"/>
    <lineage>
        <taxon>Bacteria</taxon>
        <taxon>Bacillati</taxon>
        <taxon>Cyanobacteriota</taxon>
        <taxon>Cyanophyceae</taxon>
        <taxon>Synechococcales</taxon>
        <taxon>Synechococcaceae</taxon>
        <taxon>Synechococcus</taxon>
    </lineage>
</organism>
<dbReference type="Pfam" id="PF02518">
    <property type="entry name" value="HATPase_c"/>
    <property type="match status" value="1"/>
</dbReference>
<reference evidence="10" key="1">
    <citation type="journal article" date="2022" name="Genome Biol. Evol.">
        <title>A New Gene Family Diagnostic for Intracellular Biomineralization of Amorphous Ca Carbonates by Cyanobacteria.</title>
        <authorList>
            <person name="Benzerara K."/>
            <person name="Duprat E."/>
            <person name="Bitard-Feildel T."/>
            <person name="Caumes G."/>
            <person name="Cassier-Chauvat C."/>
            <person name="Chauvat F."/>
            <person name="Dezi M."/>
            <person name="Diop S.I."/>
            <person name="Gaschignard G."/>
            <person name="Gorgen S."/>
            <person name="Gugger M."/>
            <person name="Lopez-Garcia P."/>
            <person name="Millet M."/>
            <person name="Skouri-Panet F."/>
            <person name="Moreira D."/>
            <person name="Callebaut I."/>
        </authorList>
    </citation>
    <scope>NUCLEOTIDE SEQUENCE</scope>
    <source>
        <strain evidence="10">G9</strain>
    </source>
</reference>
<dbReference type="Proteomes" id="UP001154265">
    <property type="component" value="Unassembled WGS sequence"/>
</dbReference>
<dbReference type="PANTHER" id="PTHR43711:SF1">
    <property type="entry name" value="HISTIDINE KINASE 1"/>
    <property type="match status" value="1"/>
</dbReference>
<dbReference type="Gene3D" id="3.30.565.10">
    <property type="entry name" value="Histidine kinase-like ATPase, C-terminal domain"/>
    <property type="match status" value="1"/>
</dbReference>
<evidence type="ECO:0000259" key="9">
    <source>
        <dbReference type="PROSITE" id="PS50109"/>
    </source>
</evidence>
<gene>
    <name evidence="10" type="ORF">L3556_08500</name>
</gene>
<evidence type="ECO:0000256" key="2">
    <source>
        <dbReference type="ARBA" id="ARBA00012438"/>
    </source>
</evidence>
<keyword evidence="11" id="KW-1185">Reference proteome</keyword>
<dbReference type="Pfam" id="PF00498">
    <property type="entry name" value="FHA"/>
    <property type="match status" value="1"/>
</dbReference>
<dbReference type="CDD" id="cd00075">
    <property type="entry name" value="HATPase"/>
    <property type="match status" value="1"/>
</dbReference>
<dbReference type="Pfam" id="PF00512">
    <property type="entry name" value="HisKA"/>
    <property type="match status" value="1"/>
</dbReference>
<name>A0ABT6EZG0_9SYNE</name>
<feature type="coiled-coil region" evidence="7">
    <location>
        <begin position="485"/>
        <end position="519"/>
    </location>
</feature>